<organism evidence="2 3">
    <name type="scientific">Fictibacillus macauensis ZFHKF-1</name>
    <dbReference type="NCBI Taxonomy" id="1196324"/>
    <lineage>
        <taxon>Bacteria</taxon>
        <taxon>Bacillati</taxon>
        <taxon>Bacillota</taxon>
        <taxon>Bacilli</taxon>
        <taxon>Bacillales</taxon>
        <taxon>Fictibacillaceae</taxon>
        <taxon>Fictibacillus</taxon>
    </lineage>
</organism>
<sequence>MKKRGQLDLTGIQEGVVSMLSTLSNGLTILGFVVSLLSLGIFILLKNINSVLPRLLGVFTRKPLNFSIY</sequence>
<evidence type="ECO:0000313" key="2">
    <source>
        <dbReference type="EMBL" id="EIT87063.1"/>
    </source>
</evidence>
<keyword evidence="1" id="KW-1133">Transmembrane helix</keyword>
<name>I8UJS1_9BACL</name>
<comment type="caution">
    <text evidence="2">The sequence shown here is derived from an EMBL/GenBank/DDBJ whole genome shotgun (WGS) entry which is preliminary data.</text>
</comment>
<dbReference type="AlphaFoldDB" id="I8UJS1"/>
<gene>
    <name evidence="2" type="ORF">A374_02379</name>
</gene>
<dbReference type="EMBL" id="AKKV01000019">
    <property type="protein sequence ID" value="EIT87063.1"/>
    <property type="molecule type" value="Genomic_DNA"/>
</dbReference>
<feature type="transmembrane region" description="Helical" evidence="1">
    <location>
        <begin position="26"/>
        <end position="45"/>
    </location>
</feature>
<dbReference type="PATRIC" id="fig|1196324.3.peg.476"/>
<evidence type="ECO:0000313" key="3">
    <source>
        <dbReference type="Proteomes" id="UP000004080"/>
    </source>
</evidence>
<keyword evidence="1" id="KW-0472">Membrane</keyword>
<dbReference type="RefSeq" id="WP_007200575.1">
    <property type="nucleotide sequence ID" value="NZ_AKKV01000019.1"/>
</dbReference>
<dbReference type="STRING" id="1196324.A374_02379"/>
<proteinExistence type="predicted"/>
<keyword evidence="1" id="KW-0812">Transmembrane</keyword>
<protein>
    <submittedName>
        <fullName evidence="2">Uncharacterized protein</fullName>
    </submittedName>
</protein>
<evidence type="ECO:0000256" key="1">
    <source>
        <dbReference type="SAM" id="Phobius"/>
    </source>
</evidence>
<keyword evidence="3" id="KW-1185">Reference proteome</keyword>
<accession>I8UJS1</accession>
<dbReference type="Proteomes" id="UP000004080">
    <property type="component" value="Unassembled WGS sequence"/>
</dbReference>
<reference evidence="2 3" key="1">
    <citation type="journal article" date="2012" name="J. Bacteriol.">
        <title>Genome of Bacillus macauensis ZFHKF-1, a Long-Chain-Forming Bacterium.</title>
        <authorList>
            <person name="Cai L."/>
            <person name="Zhang T."/>
        </authorList>
    </citation>
    <scope>NUCLEOTIDE SEQUENCE [LARGE SCALE GENOMIC DNA]</scope>
    <source>
        <strain evidence="2 3">ZFHKF-1</strain>
    </source>
</reference>